<keyword evidence="14" id="KW-0449">Lipoprotein</keyword>
<dbReference type="Gene3D" id="1.10.390.10">
    <property type="entry name" value="Neutral Protease Domain 2"/>
    <property type="match status" value="1"/>
</dbReference>
<dbReference type="Pfam" id="PF01433">
    <property type="entry name" value="Peptidase_M1"/>
    <property type="match status" value="1"/>
</dbReference>
<keyword evidence="23" id="KW-1185">Reference proteome</keyword>
<dbReference type="PANTHER" id="PTHR11533:SF301">
    <property type="entry name" value="AMINOPEPTIDASE"/>
    <property type="match status" value="1"/>
</dbReference>
<dbReference type="FunFam" id="2.60.40.1910:FF:000008">
    <property type="entry name" value="Aminopeptidase"/>
    <property type="match status" value="1"/>
</dbReference>
<feature type="site" description="Transition state stabilizer" evidence="17">
    <location>
        <position position="418"/>
    </location>
</feature>
<dbReference type="Pfam" id="PF11838">
    <property type="entry name" value="ERAP1_C"/>
    <property type="match status" value="1"/>
</dbReference>
<dbReference type="PANTHER" id="PTHR11533">
    <property type="entry name" value="PROTEASE M1 ZINC METALLOPROTEASE"/>
    <property type="match status" value="1"/>
</dbReference>
<dbReference type="InterPro" id="IPR045357">
    <property type="entry name" value="Aminopeptidase_N-like_N"/>
</dbReference>
<accession>A0A6I8U727</accession>
<keyword evidence="13" id="KW-0325">Glycoprotein</keyword>
<dbReference type="GO" id="GO:0098552">
    <property type="term" value="C:side of membrane"/>
    <property type="evidence" value="ECO:0007669"/>
    <property type="project" value="UniProtKB-KW"/>
</dbReference>
<keyword evidence="10 16" id="KW-0862">Zinc</keyword>
<comment type="subcellular location">
    <subcellularLocation>
        <location evidence="1">Cell membrane</location>
        <topology evidence="1">Lipid-anchor</topology>
        <topology evidence="1">GPI-anchor</topology>
    </subcellularLocation>
</comment>
<evidence type="ECO:0000256" key="6">
    <source>
        <dbReference type="ARBA" id="ARBA00022670"/>
    </source>
</evidence>
<protein>
    <recommendedName>
        <fullName evidence="18">Aminopeptidase</fullName>
        <ecNumber evidence="18">3.4.11.-</ecNumber>
    </recommendedName>
</protein>
<evidence type="ECO:0000313" key="22">
    <source>
        <dbReference type="EnsemblMetazoa" id="AAEL026458-PA"/>
    </source>
</evidence>
<evidence type="ECO:0000256" key="13">
    <source>
        <dbReference type="ARBA" id="ARBA00023180"/>
    </source>
</evidence>
<evidence type="ECO:0000313" key="23">
    <source>
        <dbReference type="Proteomes" id="UP000008820"/>
    </source>
</evidence>
<dbReference type="SUPFAM" id="SSF55486">
    <property type="entry name" value="Metalloproteases ('zincins'), catalytic domain"/>
    <property type="match status" value="1"/>
</dbReference>
<dbReference type="EC" id="3.4.11.-" evidence="18"/>
<evidence type="ECO:0000256" key="3">
    <source>
        <dbReference type="ARBA" id="ARBA00022438"/>
    </source>
</evidence>
<keyword evidence="5" id="KW-0336">GPI-anchor</keyword>
<reference evidence="22" key="2">
    <citation type="submission" date="2020-05" db="UniProtKB">
        <authorList>
            <consortium name="EnsemblMetazoa"/>
        </authorList>
    </citation>
    <scope>IDENTIFICATION</scope>
    <source>
        <strain evidence="22">LVP_AGWG</strain>
    </source>
</reference>
<organism evidence="22 23">
    <name type="scientific">Aedes aegypti</name>
    <name type="common">Yellowfever mosquito</name>
    <name type="synonym">Culex aegypti</name>
    <dbReference type="NCBI Taxonomy" id="7159"/>
    <lineage>
        <taxon>Eukaryota</taxon>
        <taxon>Metazoa</taxon>
        <taxon>Ecdysozoa</taxon>
        <taxon>Arthropoda</taxon>
        <taxon>Hexapoda</taxon>
        <taxon>Insecta</taxon>
        <taxon>Pterygota</taxon>
        <taxon>Neoptera</taxon>
        <taxon>Endopterygota</taxon>
        <taxon>Diptera</taxon>
        <taxon>Nematocera</taxon>
        <taxon>Culicoidea</taxon>
        <taxon>Culicidae</taxon>
        <taxon>Culicinae</taxon>
        <taxon>Aedini</taxon>
        <taxon>Aedes</taxon>
        <taxon>Stegomyia</taxon>
    </lineage>
</organism>
<evidence type="ECO:0000256" key="5">
    <source>
        <dbReference type="ARBA" id="ARBA00022622"/>
    </source>
</evidence>
<keyword evidence="11 18" id="KW-0482">Metalloprotease</keyword>
<dbReference type="Pfam" id="PF17900">
    <property type="entry name" value="Peptidase_M1_N"/>
    <property type="match status" value="1"/>
</dbReference>
<dbReference type="CDD" id="cd09601">
    <property type="entry name" value="M1_APN-Q_like"/>
    <property type="match status" value="1"/>
</dbReference>
<dbReference type="GO" id="GO:0005615">
    <property type="term" value="C:extracellular space"/>
    <property type="evidence" value="ECO:0007669"/>
    <property type="project" value="TreeGrafter"/>
</dbReference>
<sequence length="901" mass="103344">MKWKELSYLAVILLVICVPISEAFESFRLPNTTIPTHYDLFINTEIHNGDLDYNGTVKIAINILEDTKQIVLHSSRSTLVNVELTNDNQLPMKVINYELHNEREFLVVYTADVLKSGSRVVLAIDFLNSINRTDQAGFYRTSYTDDDGTLKYSGVTQFQACDARSAFPCYDEPGIKTMFDVRIACGIDYHARSNAEIASISILPEGKKLVTFQRTPRMQTYLLAFLVSDYTVKRDFANYMKKITVQSMSRPTHASQLSFSLDASVKLIDELQMYFDHPYEMSKIDSVGIPNNDFAAGAMENWGLVTYRESYFLITESSNDNSRRSVSTIIAHEFAHQFFGNLMAPKWWSYLWLNEGFATLYEYYLADRTHPHLLIKQRFSSGALQTALSADASATIRSMTHYVETVPETNRLFDRIAYEKSGSVLRMMHYALGEATFVKGLKHYIKQHQNSVVVPQNLFDSLQKAAAEDGMLPANASMTMIMESWSNQPGAPVVTITRQTGTDDVLFEQKRFFSTTQSTENNQTWWIPIFMYTNSSGGWYEKSPLFWIPQGSKQVTHKISIQQDDVFLINPAQTGYYRVNYDQQTWNNIIDRLRSNPTSFDAVIRGQLIDDSMNLANAGLLSHDTAFQILDHLRNNTDFFAWKSAYRNILELEKMLTVDPEALDLFRKYLLELIDTLYADYGTEKRKHHHTNDYDAQLIAVDLACRIGQQACLEQAMSKLNVLQQRTTLTIRSEAEQKLFCHALRTAKGVDVDKLTEAFEVEDDARSRRYLMDSLACVGSREEQERVMAFLVEQNQKVDQFLEAVAEQSGSWIVSIFDLLSREQAHLDDIFGSKRSMEKLLNKLADRIVDQLNAERLRQMMMILPVSSSFAANINSRVEEQIRWQEHNLPLVRRILQQYAL</sequence>
<dbReference type="GO" id="GO:0005737">
    <property type="term" value="C:cytoplasm"/>
    <property type="evidence" value="ECO:0007669"/>
    <property type="project" value="TreeGrafter"/>
</dbReference>
<evidence type="ECO:0000259" key="19">
    <source>
        <dbReference type="Pfam" id="PF01433"/>
    </source>
</evidence>
<evidence type="ECO:0000256" key="17">
    <source>
        <dbReference type="PIRSR" id="PIRSR634016-4"/>
    </source>
</evidence>
<dbReference type="GO" id="GO:0043171">
    <property type="term" value="P:peptide catabolic process"/>
    <property type="evidence" value="ECO:0007669"/>
    <property type="project" value="TreeGrafter"/>
</dbReference>
<dbReference type="SMR" id="A0A6I8U727"/>
<evidence type="ECO:0000256" key="15">
    <source>
        <dbReference type="PIRSR" id="PIRSR634016-1"/>
    </source>
</evidence>
<feature type="domain" description="Peptidase M1 membrane alanine aminopeptidase" evidence="19">
    <location>
        <begin position="259"/>
        <end position="485"/>
    </location>
</feature>
<feature type="binding site" evidence="16">
    <location>
        <position position="336"/>
    </location>
    <ligand>
        <name>Zn(2+)</name>
        <dbReference type="ChEBI" id="CHEBI:29105"/>
        <note>catalytic</note>
    </ligand>
</feature>
<dbReference type="OrthoDB" id="10031169at2759"/>
<evidence type="ECO:0000256" key="12">
    <source>
        <dbReference type="ARBA" id="ARBA00023136"/>
    </source>
</evidence>
<evidence type="ECO:0000256" key="2">
    <source>
        <dbReference type="ARBA" id="ARBA00010136"/>
    </source>
</evidence>
<dbReference type="InterPro" id="IPR014782">
    <property type="entry name" value="Peptidase_M1_dom"/>
</dbReference>
<keyword evidence="7 16" id="KW-0479">Metal-binding</keyword>
<keyword evidence="3 18" id="KW-0031">Aminopeptidase</keyword>
<keyword evidence="12" id="KW-0472">Membrane</keyword>
<dbReference type="GO" id="GO:0006508">
    <property type="term" value="P:proteolysis"/>
    <property type="evidence" value="ECO:0007669"/>
    <property type="project" value="UniProtKB-KW"/>
</dbReference>
<dbReference type="InParanoid" id="A0A6I8U727"/>
<dbReference type="InterPro" id="IPR034016">
    <property type="entry name" value="M1_APN-typ"/>
</dbReference>
<dbReference type="Gene3D" id="2.60.40.1730">
    <property type="entry name" value="tricorn interacting facor f3 domain"/>
    <property type="match status" value="1"/>
</dbReference>
<dbReference type="Gene3D" id="1.25.50.20">
    <property type="match status" value="1"/>
</dbReference>
<name>A0A6I8U727_AEDAE</name>
<evidence type="ECO:0000256" key="16">
    <source>
        <dbReference type="PIRSR" id="PIRSR634016-3"/>
    </source>
</evidence>
<comment type="cofactor">
    <cofactor evidence="16 18">
        <name>Zn(2+)</name>
        <dbReference type="ChEBI" id="CHEBI:29105"/>
    </cofactor>
    <text evidence="16 18">Binds 1 zinc ion per subunit.</text>
</comment>
<evidence type="ECO:0000256" key="7">
    <source>
        <dbReference type="ARBA" id="ARBA00022723"/>
    </source>
</evidence>
<proteinExistence type="inferred from homology"/>
<dbReference type="GO" id="GO:0070006">
    <property type="term" value="F:metalloaminopeptidase activity"/>
    <property type="evidence" value="ECO:0007669"/>
    <property type="project" value="TreeGrafter"/>
</dbReference>
<dbReference type="InterPro" id="IPR050344">
    <property type="entry name" value="Peptidase_M1_aminopeptidases"/>
</dbReference>
<feature type="binding site" evidence="16">
    <location>
        <position position="355"/>
    </location>
    <ligand>
        <name>Zn(2+)</name>
        <dbReference type="ChEBI" id="CHEBI:29105"/>
        <note>catalytic</note>
    </ligand>
</feature>
<dbReference type="GO" id="GO:0005886">
    <property type="term" value="C:plasma membrane"/>
    <property type="evidence" value="ECO:0007669"/>
    <property type="project" value="UniProtKB-SubCell"/>
</dbReference>
<dbReference type="SUPFAM" id="SSF63737">
    <property type="entry name" value="Leukotriene A4 hydrolase N-terminal domain"/>
    <property type="match status" value="1"/>
</dbReference>
<evidence type="ECO:0000259" key="20">
    <source>
        <dbReference type="Pfam" id="PF11838"/>
    </source>
</evidence>
<dbReference type="AlphaFoldDB" id="A0A6I8U727"/>
<dbReference type="Gene3D" id="2.60.40.1910">
    <property type="match status" value="1"/>
</dbReference>
<gene>
    <name evidence="22" type="primary">5578897</name>
</gene>
<evidence type="ECO:0000256" key="9">
    <source>
        <dbReference type="ARBA" id="ARBA00022801"/>
    </source>
</evidence>
<dbReference type="InterPro" id="IPR001930">
    <property type="entry name" value="Peptidase_M1"/>
</dbReference>
<dbReference type="InterPro" id="IPR042097">
    <property type="entry name" value="Aminopeptidase_N-like_N_sf"/>
</dbReference>
<keyword evidence="8" id="KW-0732">Signal</keyword>
<feature type="domain" description="Aminopeptidase N-like N-terminal" evidence="21">
    <location>
        <begin position="35"/>
        <end position="222"/>
    </location>
</feature>
<dbReference type="GO" id="GO:0008270">
    <property type="term" value="F:zinc ion binding"/>
    <property type="evidence" value="ECO:0007669"/>
    <property type="project" value="UniProtKB-UniRule"/>
</dbReference>
<comment type="similarity">
    <text evidence="2 18">Belongs to the peptidase M1 family.</text>
</comment>
<feature type="active site" description="Proton acceptor" evidence="15">
    <location>
        <position position="333"/>
    </location>
</feature>
<reference evidence="22 23" key="1">
    <citation type="submission" date="2017-06" db="EMBL/GenBank/DDBJ databases">
        <title>Aedes aegypti genome working group (AGWG) sequencing and assembly.</title>
        <authorList>
            <consortium name="Aedes aegypti Genome Working Group (AGWG)"/>
            <person name="Matthews B.J."/>
        </authorList>
    </citation>
    <scope>NUCLEOTIDE SEQUENCE [LARGE SCALE GENOMIC DNA]</scope>
    <source>
        <strain evidence="22 23">LVP_AGWG</strain>
    </source>
</reference>
<feature type="domain" description="ERAP1-like C-terminal" evidence="20">
    <location>
        <begin position="567"/>
        <end position="859"/>
    </location>
</feature>
<evidence type="ECO:0000256" key="18">
    <source>
        <dbReference type="RuleBase" id="RU364040"/>
    </source>
</evidence>
<evidence type="ECO:0000256" key="1">
    <source>
        <dbReference type="ARBA" id="ARBA00004609"/>
    </source>
</evidence>
<evidence type="ECO:0000256" key="14">
    <source>
        <dbReference type="ARBA" id="ARBA00023288"/>
    </source>
</evidence>
<evidence type="ECO:0000259" key="21">
    <source>
        <dbReference type="Pfam" id="PF17900"/>
    </source>
</evidence>
<dbReference type="EnsemblMetazoa" id="AAEL026458-RA">
    <property type="protein sequence ID" value="AAEL026458-PA"/>
    <property type="gene ID" value="AAEL026458"/>
</dbReference>
<keyword evidence="9 18" id="KW-0378">Hydrolase</keyword>
<dbReference type="InterPro" id="IPR027268">
    <property type="entry name" value="Peptidase_M4/M1_CTD_sf"/>
</dbReference>
<dbReference type="FunFam" id="1.10.390.10:FF:000013">
    <property type="entry name" value="Aminopeptidase N"/>
    <property type="match status" value="1"/>
</dbReference>
<evidence type="ECO:0000256" key="10">
    <source>
        <dbReference type="ARBA" id="ARBA00022833"/>
    </source>
</evidence>
<evidence type="ECO:0000256" key="11">
    <source>
        <dbReference type="ARBA" id="ARBA00023049"/>
    </source>
</evidence>
<dbReference type="PRINTS" id="PR00756">
    <property type="entry name" value="ALADIPTASE"/>
</dbReference>
<keyword evidence="4" id="KW-1003">Cell membrane</keyword>
<dbReference type="GO" id="GO:0042277">
    <property type="term" value="F:peptide binding"/>
    <property type="evidence" value="ECO:0007669"/>
    <property type="project" value="TreeGrafter"/>
</dbReference>
<dbReference type="Proteomes" id="UP000008820">
    <property type="component" value="Chromosome 1"/>
</dbReference>
<dbReference type="InterPro" id="IPR024571">
    <property type="entry name" value="ERAP1-like_C_dom"/>
</dbReference>
<keyword evidence="6 18" id="KW-0645">Protease</keyword>
<evidence type="ECO:0000256" key="4">
    <source>
        <dbReference type="ARBA" id="ARBA00022475"/>
    </source>
</evidence>
<feature type="binding site" evidence="16">
    <location>
        <position position="332"/>
    </location>
    <ligand>
        <name>Zn(2+)</name>
        <dbReference type="ChEBI" id="CHEBI:29105"/>
        <note>catalytic</note>
    </ligand>
</feature>
<evidence type="ECO:0000256" key="8">
    <source>
        <dbReference type="ARBA" id="ARBA00022729"/>
    </source>
</evidence>